<proteinExistence type="predicted"/>
<dbReference type="EMBL" id="CP034457">
    <property type="protein sequence ID" value="QBM86955.1"/>
    <property type="molecule type" value="Genomic_DNA"/>
</dbReference>
<name>A0A4P6XKD1_9ASCO</name>
<reference evidence="2" key="1">
    <citation type="submission" date="2019-03" db="EMBL/GenBank/DDBJ databases">
        <title>Snf2 controls pulcherriminic acid biosynthesis and connects pigmentation and antifungal activity of the yeast Metschnikowia pulcherrima.</title>
        <authorList>
            <person name="Gore-Lloyd D."/>
            <person name="Sumann I."/>
            <person name="Brachmann A.O."/>
            <person name="Schneeberger K."/>
            <person name="Ortiz-Merino R.A."/>
            <person name="Moreno-Beltran M."/>
            <person name="Schlaefli M."/>
            <person name="Kirner P."/>
            <person name="Santos Kron A."/>
            <person name="Wolfe K.H."/>
            <person name="Piel J."/>
            <person name="Ahrens C.H."/>
            <person name="Henk D."/>
            <person name="Freimoser F.M."/>
        </authorList>
    </citation>
    <scope>NUCLEOTIDE SEQUENCE [LARGE SCALE GENOMIC DNA]</scope>
    <source>
        <strain evidence="2">APC 1.2</strain>
    </source>
</reference>
<keyword evidence="2" id="KW-1185">Reference proteome</keyword>
<evidence type="ECO:0000313" key="2">
    <source>
        <dbReference type="Proteomes" id="UP000292447"/>
    </source>
</evidence>
<evidence type="ECO:0000313" key="1">
    <source>
        <dbReference type="EMBL" id="QBM86955.1"/>
    </source>
</evidence>
<dbReference type="Proteomes" id="UP000292447">
    <property type="component" value="Chromosome II"/>
</dbReference>
<organism evidence="1 2">
    <name type="scientific">Metschnikowia aff. pulcherrima</name>
    <dbReference type="NCBI Taxonomy" id="2163413"/>
    <lineage>
        <taxon>Eukaryota</taxon>
        <taxon>Fungi</taxon>
        <taxon>Dikarya</taxon>
        <taxon>Ascomycota</taxon>
        <taxon>Saccharomycotina</taxon>
        <taxon>Pichiomycetes</taxon>
        <taxon>Metschnikowiaceae</taxon>
        <taxon>Metschnikowia</taxon>
    </lineage>
</organism>
<accession>A0A4P6XKD1</accession>
<sequence>MISRRVQSTVTQSLVLVRNNFSSICCPRSSLSHQRSLLCQKRRGPCRHQLV</sequence>
<gene>
    <name evidence="1" type="ORF">METSCH_B01470</name>
</gene>
<dbReference type="AlphaFoldDB" id="A0A4P6XKD1"/>
<protein>
    <submittedName>
        <fullName evidence="1">Uncharacterized protein</fullName>
    </submittedName>
</protein>